<dbReference type="Proteomes" id="UP000320913">
    <property type="component" value="Unassembled WGS sequence"/>
</dbReference>
<comment type="pathway">
    <text evidence="1">Amino-acid biosynthesis; L-asparagine biosynthesis; L-asparagine from L-aspartate (L-Gln route): step 1/1.</text>
</comment>
<gene>
    <name evidence="4" type="ORF">E6K75_00480</name>
</gene>
<evidence type="ECO:0000256" key="3">
    <source>
        <dbReference type="ARBA" id="ARBA00048741"/>
    </source>
</evidence>
<accession>A0A538TEB5</accession>
<evidence type="ECO:0000256" key="1">
    <source>
        <dbReference type="ARBA" id="ARBA00005187"/>
    </source>
</evidence>
<reference evidence="4 5" key="1">
    <citation type="journal article" date="2019" name="Nat. Microbiol.">
        <title>Mediterranean grassland soil C-N compound turnover is dependent on rainfall and depth, and is mediated by genomically divergent microorganisms.</title>
        <authorList>
            <person name="Diamond S."/>
            <person name="Andeer P.F."/>
            <person name="Li Z."/>
            <person name="Crits-Christoph A."/>
            <person name="Burstein D."/>
            <person name="Anantharaman K."/>
            <person name="Lane K.R."/>
            <person name="Thomas B.C."/>
            <person name="Pan C."/>
            <person name="Northen T.R."/>
            <person name="Banfield J.F."/>
        </authorList>
    </citation>
    <scope>NUCLEOTIDE SEQUENCE [LARGE SCALE GENOMIC DNA]</scope>
    <source>
        <strain evidence="4">WS_5</strain>
    </source>
</reference>
<dbReference type="Gene3D" id="3.60.20.10">
    <property type="entry name" value="Glutamine Phosphoribosylpyrophosphate, subunit 1, domain 1"/>
    <property type="match status" value="1"/>
</dbReference>
<name>A0A538TEB5_UNCEI</name>
<comment type="caution">
    <text evidence="4">The sequence shown here is derived from an EMBL/GenBank/DDBJ whole genome shotgun (WGS) entry which is preliminary data.</text>
</comment>
<dbReference type="SUPFAM" id="SSF56235">
    <property type="entry name" value="N-terminal nucleophile aminohydrolases (Ntn hydrolases)"/>
    <property type="match status" value="1"/>
</dbReference>
<dbReference type="GO" id="GO:0004066">
    <property type="term" value="F:asparagine synthase (glutamine-hydrolyzing) activity"/>
    <property type="evidence" value="ECO:0007669"/>
    <property type="project" value="UniProtKB-EC"/>
</dbReference>
<dbReference type="EMBL" id="VBOV01000009">
    <property type="protein sequence ID" value="TMQ61970.1"/>
    <property type="molecule type" value="Genomic_DNA"/>
</dbReference>
<dbReference type="GO" id="GO:0005829">
    <property type="term" value="C:cytosol"/>
    <property type="evidence" value="ECO:0007669"/>
    <property type="project" value="TreeGrafter"/>
</dbReference>
<dbReference type="SUPFAM" id="SSF52402">
    <property type="entry name" value="Adenine nucleotide alpha hydrolases-like"/>
    <property type="match status" value="1"/>
</dbReference>
<dbReference type="EC" id="6.3.5.4" evidence="2"/>
<dbReference type="Gene3D" id="3.40.50.620">
    <property type="entry name" value="HUPs"/>
    <property type="match status" value="1"/>
</dbReference>
<organism evidence="4 5">
    <name type="scientific">Eiseniibacteriota bacterium</name>
    <dbReference type="NCBI Taxonomy" id="2212470"/>
    <lineage>
        <taxon>Bacteria</taxon>
        <taxon>Candidatus Eiseniibacteriota</taxon>
    </lineage>
</organism>
<dbReference type="InterPro" id="IPR014729">
    <property type="entry name" value="Rossmann-like_a/b/a_fold"/>
</dbReference>
<comment type="catalytic activity">
    <reaction evidence="3">
        <text>L-aspartate + L-glutamine + ATP + H2O = L-asparagine + L-glutamate + AMP + diphosphate + H(+)</text>
        <dbReference type="Rhea" id="RHEA:12228"/>
        <dbReference type="ChEBI" id="CHEBI:15377"/>
        <dbReference type="ChEBI" id="CHEBI:15378"/>
        <dbReference type="ChEBI" id="CHEBI:29985"/>
        <dbReference type="ChEBI" id="CHEBI:29991"/>
        <dbReference type="ChEBI" id="CHEBI:30616"/>
        <dbReference type="ChEBI" id="CHEBI:33019"/>
        <dbReference type="ChEBI" id="CHEBI:58048"/>
        <dbReference type="ChEBI" id="CHEBI:58359"/>
        <dbReference type="ChEBI" id="CHEBI:456215"/>
        <dbReference type="EC" id="6.3.5.4"/>
    </reaction>
</comment>
<evidence type="ECO:0000313" key="5">
    <source>
        <dbReference type="Proteomes" id="UP000320913"/>
    </source>
</evidence>
<proteinExistence type="predicted"/>
<dbReference type="AlphaFoldDB" id="A0A538TEB5"/>
<dbReference type="PANTHER" id="PTHR43284">
    <property type="entry name" value="ASPARAGINE SYNTHETASE (GLUTAMINE-HYDROLYZING)"/>
    <property type="match status" value="1"/>
</dbReference>
<dbReference type="InterPro" id="IPR029055">
    <property type="entry name" value="Ntn_hydrolases_N"/>
</dbReference>
<sequence length="566" mass="62282">MNGSGTPIVKDPGSGSWLIAAGTWFHRNGLRSGNEAALLERYLEIGSEALAQELEGFFALVIGDGRSREVQVLTDLVGSCHCFARSWEHGTALSTSSFVLAALAPAGLDPVGCQEFLRTGIVYEDRTLFRGVRKLGPATIHRFSASNAPRETRYWSTARLEPDRFKGADAVARVREALVHSAQRVASAFPKPVCDLTGGYDSRGVVSAFLRAGASFETVVSGAADSPDVVVSENLAQLAGIRHTRSSGTEPVAWEQVKRAFTVTDGEYDLVEYGRILRNHEKLLERFDISINGSFGELARGYWWELLLPRVGARRRLDAPRVAARRFAAGASDLLPFPSEWALDLVSHFTGIIERANSGLEGFPNTSQMDNTYLTLRMQRWQGRIASSTDQLWPCLSLFLLRPVLETILQVPARQRRGSAFARRLLLDLNPTLANAPLEHGYPPLPVTWKTLHRFWPVPIHYGKRVRDKILPRRRPAAVGSADPGPPSVRFGSVEEVRDLMQPDGMRLGALVGGETLTRFLRSPLWGSAYERMWARVLTLEYTLRALERSGAVAASLGGSASDPIS</sequence>
<protein>
    <recommendedName>
        <fullName evidence="2">asparagine synthase (glutamine-hydrolyzing)</fullName>
        <ecNumber evidence="2">6.3.5.4</ecNumber>
    </recommendedName>
</protein>
<dbReference type="PANTHER" id="PTHR43284:SF1">
    <property type="entry name" value="ASPARAGINE SYNTHETASE"/>
    <property type="match status" value="1"/>
</dbReference>
<evidence type="ECO:0000313" key="4">
    <source>
        <dbReference type="EMBL" id="TMQ61970.1"/>
    </source>
</evidence>
<dbReference type="InterPro" id="IPR051786">
    <property type="entry name" value="ASN_synthetase/amidase"/>
</dbReference>
<evidence type="ECO:0000256" key="2">
    <source>
        <dbReference type="ARBA" id="ARBA00012737"/>
    </source>
</evidence>